<dbReference type="OrthoDB" id="509099at2759"/>
<evidence type="ECO:0008006" key="5">
    <source>
        <dbReference type="Google" id="ProtNLM"/>
    </source>
</evidence>
<dbReference type="AlphaFoldDB" id="A0A8T2R0P7"/>
<feature type="repeat" description="PPR" evidence="2">
    <location>
        <begin position="328"/>
        <end position="362"/>
    </location>
</feature>
<dbReference type="FunFam" id="1.25.40.10:FF:000090">
    <property type="entry name" value="Pentatricopeptide repeat-containing protein, chloroplastic"/>
    <property type="match status" value="1"/>
</dbReference>
<feature type="repeat" description="PPR" evidence="2">
    <location>
        <begin position="226"/>
        <end position="260"/>
    </location>
</feature>
<keyword evidence="1" id="KW-0677">Repeat</keyword>
<dbReference type="FunFam" id="1.25.40.10:FF:000031">
    <property type="entry name" value="Pentatricopeptide repeat-containing protein mitochondrial"/>
    <property type="match status" value="1"/>
</dbReference>
<dbReference type="SUPFAM" id="SSF48452">
    <property type="entry name" value="TPR-like"/>
    <property type="match status" value="1"/>
</dbReference>
<keyword evidence="4" id="KW-1185">Reference proteome</keyword>
<dbReference type="InterPro" id="IPR002885">
    <property type="entry name" value="PPR_rpt"/>
</dbReference>
<dbReference type="PANTHER" id="PTHR47926">
    <property type="entry name" value="PENTATRICOPEPTIDE REPEAT-CONTAINING PROTEIN"/>
    <property type="match status" value="1"/>
</dbReference>
<dbReference type="InterPro" id="IPR046960">
    <property type="entry name" value="PPR_At4g14850-like_plant"/>
</dbReference>
<dbReference type="PROSITE" id="PS51375">
    <property type="entry name" value="PPR"/>
    <property type="match status" value="7"/>
</dbReference>
<dbReference type="GO" id="GO:0003723">
    <property type="term" value="F:RNA binding"/>
    <property type="evidence" value="ECO:0007669"/>
    <property type="project" value="InterPro"/>
</dbReference>
<evidence type="ECO:0000256" key="1">
    <source>
        <dbReference type="ARBA" id="ARBA00022737"/>
    </source>
</evidence>
<organism evidence="3 4">
    <name type="scientific">Ceratopteris richardii</name>
    <name type="common">Triangle waterfern</name>
    <dbReference type="NCBI Taxonomy" id="49495"/>
    <lineage>
        <taxon>Eukaryota</taxon>
        <taxon>Viridiplantae</taxon>
        <taxon>Streptophyta</taxon>
        <taxon>Embryophyta</taxon>
        <taxon>Tracheophyta</taxon>
        <taxon>Polypodiopsida</taxon>
        <taxon>Polypodiidae</taxon>
        <taxon>Polypodiales</taxon>
        <taxon>Pteridineae</taxon>
        <taxon>Pteridaceae</taxon>
        <taxon>Parkerioideae</taxon>
        <taxon>Ceratopteris</taxon>
    </lineage>
</organism>
<feature type="repeat" description="PPR" evidence="2">
    <location>
        <begin position="603"/>
        <end position="637"/>
    </location>
</feature>
<dbReference type="GO" id="GO:0009451">
    <property type="term" value="P:RNA modification"/>
    <property type="evidence" value="ECO:0007669"/>
    <property type="project" value="InterPro"/>
</dbReference>
<evidence type="ECO:0000313" key="3">
    <source>
        <dbReference type="EMBL" id="KAH7289258.1"/>
    </source>
</evidence>
<reference evidence="3" key="1">
    <citation type="submission" date="2021-08" db="EMBL/GenBank/DDBJ databases">
        <title>WGS assembly of Ceratopteris richardii.</title>
        <authorList>
            <person name="Marchant D.B."/>
            <person name="Chen G."/>
            <person name="Jenkins J."/>
            <person name="Shu S."/>
            <person name="Leebens-Mack J."/>
            <person name="Grimwood J."/>
            <person name="Schmutz J."/>
            <person name="Soltis P."/>
            <person name="Soltis D."/>
            <person name="Chen Z.-H."/>
        </authorList>
    </citation>
    <scope>NUCLEOTIDE SEQUENCE</scope>
    <source>
        <strain evidence="3">Whitten #5841</strain>
        <tissue evidence="3">Leaf</tissue>
    </source>
</reference>
<gene>
    <name evidence="3" type="ORF">KP509_31G066800</name>
</gene>
<dbReference type="Gene3D" id="1.25.40.10">
    <property type="entry name" value="Tetratricopeptide repeat domain"/>
    <property type="match status" value="5"/>
</dbReference>
<accession>A0A8T2R0P7</accession>
<dbReference type="InterPro" id="IPR011990">
    <property type="entry name" value="TPR-like_helical_dom_sf"/>
</dbReference>
<evidence type="ECO:0000313" key="4">
    <source>
        <dbReference type="Proteomes" id="UP000825935"/>
    </source>
</evidence>
<dbReference type="PANTHER" id="PTHR47926:SF382">
    <property type="entry name" value="PENTACOTRIPEPTIDE-REPEAT REGION OF PRORP DOMAIN-CONTAINING PROTEIN"/>
    <property type="match status" value="1"/>
</dbReference>
<comment type="caution">
    <text evidence="3">The sequence shown here is derived from an EMBL/GenBank/DDBJ whole genome shotgun (WGS) entry which is preliminary data.</text>
</comment>
<feature type="repeat" description="PPR" evidence="2">
    <location>
        <begin position="124"/>
        <end position="158"/>
    </location>
</feature>
<sequence length="702" mass="77663">MESLCVPGAVVPLLLVEKRKNKTSIFDVQATSVSGRCNLTLDENPTPFQVLNTKDNRHDEIISYLHAVRTCTRSGDRRRGCELHEDILKCGLIKECSNALVIMHAKFGELGRAWDMIMAHDIKDTNAWAAVVAGYAEIGQNWHALRSLKQMRQKGLSPEPKTFACALKACGNVGAVHEGMHIHTEITRQGNLQKDVMVGTALLHMYAKFGNLGKAQCILNEMPHRNVITWGILIGEYVKYGQVEKALKSLEDMQYDGVAPNARIFTSILKACATLRDVEKGQVVHDKIARRGMLNGNVVLGNALMDMYVKCGALDKAKLVLEGLSAQDVITWNTLIAGYSEAGQGEQALACLECMQSKGFIPDAVTYASALKACGSLRAIERGLRIHVQLGRLMLLHNDEVLNTALVDMYVKCGDLVRAQNVLDGLPSRNVFCWSALIAGYAHQGHGEEAWNCFERMQYEGIIPNVVTFVCMVKACGILGALDKGMQIHEEIKKKDMLGNNIVLGNALVDMYAKCGALAMAQQVLEELPLRDLVTWNTLIAGYTQQGEGEKAIRCFECMQDEGIHPDVVTFSCMLNVCSHLGLVEEGHRYFMSMNSEYGVKPNLELFTCMIDMLGRAGLLEKALGVIHEMQAPDCSAIWHVTLAACLKRGDFNVGRWAFEQALKVDRTDKAAYILMANIYAVAGMHEKARDIDMMRMEFEIG</sequence>
<name>A0A8T2R0P7_CERRI</name>
<dbReference type="Pfam" id="PF01535">
    <property type="entry name" value="PPR"/>
    <property type="match status" value="1"/>
</dbReference>
<dbReference type="FunFam" id="1.25.40.10:FF:000285">
    <property type="entry name" value="Pentatricopeptide repeat-containing protein, chloroplastic"/>
    <property type="match status" value="1"/>
</dbReference>
<evidence type="ECO:0000256" key="2">
    <source>
        <dbReference type="PROSITE-ProRule" id="PRU00708"/>
    </source>
</evidence>
<dbReference type="Proteomes" id="UP000825935">
    <property type="component" value="Chromosome 31"/>
</dbReference>
<proteinExistence type="predicted"/>
<dbReference type="NCBIfam" id="TIGR00756">
    <property type="entry name" value="PPR"/>
    <property type="match status" value="5"/>
</dbReference>
<dbReference type="EMBL" id="CM035436">
    <property type="protein sequence ID" value="KAH7289258.1"/>
    <property type="molecule type" value="Genomic_DNA"/>
</dbReference>
<dbReference type="Pfam" id="PF13041">
    <property type="entry name" value="PPR_2"/>
    <property type="match status" value="4"/>
</dbReference>
<feature type="repeat" description="PPR" evidence="2">
    <location>
        <begin position="567"/>
        <end position="602"/>
    </location>
</feature>
<feature type="repeat" description="PPR" evidence="2">
    <location>
        <begin position="532"/>
        <end position="566"/>
    </location>
</feature>
<feature type="repeat" description="PPR" evidence="2">
    <location>
        <begin position="430"/>
        <end position="464"/>
    </location>
</feature>
<protein>
    <recommendedName>
        <fullName evidence="5">Pentatricopeptide repeat-containing protein</fullName>
    </recommendedName>
</protein>